<dbReference type="AlphaFoldDB" id="A0A6M0IGV9"/>
<feature type="transmembrane region" description="Helical" evidence="1">
    <location>
        <begin position="375"/>
        <end position="393"/>
    </location>
</feature>
<accession>A0A6M0IGV9</accession>
<dbReference type="EMBL" id="JAAGNZ010000001">
    <property type="protein sequence ID" value="NEU67438.1"/>
    <property type="molecule type" value="Genomic_DNA"/>
</dbReference>
<evidence type="ECO:0000256" key="1">
    <source>
        <dbReference type="SAM" id="Phobius"/>
    </source>
</evidence>
<keyword evidence="1" id="KW-1133">Transmembrane helix</keyword>
<name>A0A6M0IGV9_9BACT</name>
<keyword evidence="1" id="KW-0472">Membrane</keyword>
<gene>
    <name evidence="2" type="ORF">GK091_11145</name>
</gene>
<organism evidence="2 3">
    <name type="scientific">Spirosoma agri</name>
    <dbReference type="NCBI Taxonomy" id="1987381"/>
    <lineage>
        <taxon>Bacteria</taxon>
        <taxon>Pseudomonadati</taxon>
        <taxon>Bacteroidota</taxon>
        <taxon>Cytophagia</taxon>
        <taxon>Cytophagales</taxon>
        <taxon>Cytophagaceae</taxon>
        <taxon>Spirosoma</taxon>
    </lineage>
</organism>
<feature type="transmembrane region" description="Helical" evidence="1">
    <location>
        <begin position="347"/>
        <end position="368"/>
    </location>
</feature>
<feature type="transmembrane region" description="Helical" evidence="1">
    <location>
        <begin position="62"/>
        <end position="83"/>
    </location>
</feature>
<feature type="transmembrane region" description="Helical" evidence="1">
    <location>
        <begin position="242"/>
        <end position="262"/>
    </location>
</feature>
<feature type="transmembrane region" description="Helical" evidence="1">
    <location>
        <begin position="274"/>
        <end position="294"/>
    </location>
</feature>
<sequence>MRALIQAIYTNPKYANAFEWGKLVTITGGAQITIQVIALLGGILTIRLLPTQEYAYYTIANTMLGTMAVLADGGIAIGVMATGGKVWNNYQKLGTVISTGLNLRKAFALVSFSLVTPVVFFLLDHHGANILVSSLIILSLLPAFLTTIYGTLLQIPLKLHQSIKPLQKNQLENSIIRLIILSLSVFIFPWAGTALLASGIPQIQSNKRLKKLANAYADLQAIPDKLIRAEIMVSVKRILPDSIYYCLSGQLTIWLISIFGQTSSIAQAGALSRFNASLSVLTLLYSTLVVPRFARLSEDKLLIGFFIKVQILLAFVCIGIVSCSWLFSDKLLSILGENYSHLESELTISIIGGCTSILSGVAFGLYSCRGFAIRPIILIPINIIATIVGIFIFDYSTLSGILLLNVFLAGVQLVIHLIYGFLKVKSISKSNY</sequence>
<reference evidence="2 3" key="1">
    <citation type="submission" date="2020-02" db="EMBL/GenBank/DDBJ databases">
        <title>Draft genome sequence of two Spirosoma agri KCTC 52727 and Spirosoma terrae KCTC 52035.</title>
        <authorList>
            <person name="Rojas J."/>
            <person name="Ambika Manirajan B."/>
            <person name="Ratering S."/>
            <person name="Suarez C."/>
            <person name="Schnell S."/>
        </authorList>
    </citation>
    <scope>NUCLEOTIDE SEQUENCE [LARGE SCALE GENOMIC DNA]</scope>
    <source>
        <strain evidence="2 3">KCTC 52727</strain>
    </source>
</reference>
<evidence type="ECO:0000313" key="3">
    <source>
        <dbReference type="Proteomes" id="UP000477386"/>
    </source>
</evidence>
<comment type="caution">
    <text evidence="2">The sequence shown here is derived from an EMBL/GenBank/DDBJ whole genome shotgun (WGS) entry which is preliminary data.</text>
</comment>
<feature type="transmembrane region" description="Helical" evidence="1">
    <location>
        <begin position="399"/>
        <end position="422"/>
    </location>
</feature>
<proteinExistence type="predicted"/>
<keyword evidence="1" id="KW-0812">Transmembrane</keyword>
<feature type="transmembrane region" description="Helical" evidence="1">
    <location>
        <begin position="32"/>
        <end position="50"/>
    </location>
</feature>
<protein>
    <submittedName>
        <fullName evidence="2">Polysaccharide biosynthesis protein</fullName>
    </submittedName>
</protein>
<keyword evidence="3" id="KW-1185">Reference proteome</keyword>
<dbReference type="Proteomes" id="UP000477386">
    <property type="component" value="Unassembled WGS sequence"/>
</dbReference>
<evidence type="ECO:0000313" key="2">
    <source>
        <dbReference type="EMBL" id="NEU67438.1"/>
    </source>
</evidence>
<feature type="transmembrane region" description="Helical" evidence="1">
    <location>
        <begin position="103"/>
        <end position="123"/>
    </location>
</feature>
<feature type="transmembrane region" description="Helical" evidence="1">
    <location>
        <begin position="130"/>
        <end position="155"/>
    </location>
</feature>
<feature type="transmembrane region" description="Helical" evidence="1">
    <location>
        <begin position="175"/>
        <end position="200"/>
    </location>
</feature>
<dbReference type="RefSeq" id="WP_164037417.1">
    <property type="nucleotide sequence ID" value="NZ_JAAGNZ010000001.1"/>
</dbReference>
<feature type="transmembrane region" description="Helical" evidence="1">
    <location>
        <begin position="301"/>
        <end position="327"/>
    </location>
</feature>